<keyword evidence="2" id="KW-1185">Reference proteome</keyword>
<protein>
    <submittedName>
        <fullName evidence="1">Uncharacterized protein</fullName>
    </submittedName>
</protein>
<accession>A0ABP9JH09</accession>
<evidence type="ECO:0000313" key="2">
    <source>
        <dbReference type="Proteomes" id="UP001500427"/>
    </source>
</evidence>
<evidence type="ECO:0000313" key="1">
    <source>
        <dbReference type="EMBL" id="GAA5031864.1"/>
    </source>
</evidence>
<dbReference type="Proteomes" id="UP001500427">
    <property type="component" value="Unassembled WGS sequence"/>
</dbReference>
<organism evidence="1 2">
    <name type="scientific">Terrabacter aeriphilus</name>
    <dbReference type="NCBI Taxonomy" id="515662"/>
    <lineage>
        <taxon>Bacteria</taxon>
        <taxon>Bacillati</taxon>
        <taxon>Actinomycetota</taxon>
        <taxon>Actinomycetes</taxon>
        <taxon>Micrococcales</taxon>
        <taxon>Intrasporangiaceae</taxon>
        <taxon>Terrabacter</taxon>
    </lineage>
</organism>
<proteinExistence type="predicted"/>
<sequence length="100" mass="11345">MPCILVDCRTRKGQSGSPVVFFADSQTEYTAVDGRRARGPAWNLVGVYSGRIRDDSDVGIVWERTALEEVVERGTRPDVWVAPLEEREGIETDYWLRTVE</sequence>
<dbReference type="EMBL" id="BAABIW010000018">
    <property type="protein sequence ID" value="GAA5031864.1"/>
    <property type="molecule type" value="Genomic_DNA"/>
</dbReference>
<comment type="caution">
    <text evidence="1">The sequence shown here is derived from an EMBL/GenBank/DDBJ whole genome shotgun (WGS) entry which is preliminary data.</text>
</comment>
<gene>
    <name evidence="1" type="ORF">GCM10023258_30430</name>
</gene>
<reference evidence="2" key="1">
    <citation type="journal article" date="2019" name="Int. J. Syst. Evol. Microbiol.">
        <title>The Global Catalogue of Microorganisms (GCM) 10K type strain sequencing project: providing services to taxonomists for standard genome sequencing and annotation.</title>
        <authorList>
            <consortium name="The Broad Institute Genomics Platform"/>
            <consortium name="The Broad Institute Genome Sequencing Center for Infectious Disease"/>
            <person name="Wu L."/>
            <person name="Ma J."/>
        </authorList>
    </citation>
    <scope>NUCLEOTIDE SEQUENCE [LARGE SCALE GENOMIC DNA]</scope>
    <source>
        <strain evidence="2">JCM 17687</strain>
    </source>
</reference>
<name>A0ABP9JH09_9MICO</name>